<dbReference type="RefSeq" id="WP_189501561.1">
    <property type="nucleotide sequence ID" value="NZ_BMZQ01000001.1"/>
</dbReference>
<reference evidence="1" key="2">
    <citation type="submission" date="2020-09" db="EMBL/GenBank/DDBJ databases">
        <authorList>
            <person name="Sun Q."/>
            <person name="Kim S."/>
        </authorList>
    </citation>
    <scope>NUCLEOTIDE SEQUENCE</scope>
    <source>
        <strain evidence="1">KCTC 42249</strain>
    </source>
</reference>
<gene>
    <name evidence="1" type="ORF">GCM10016234_06420</name>
</gene>
<accession>A0A8J3GJM9</accession>
<evidence type="ECO:0000313" key="1">
    <source>
        <dbReference type="EMBL" id="GHD07702.1"/>
    </source>
</evidence>
<reference evidence="1" key="1">
    <citation type="journal article" date="2014" name="Int. J. Syst. Evol. Microbiol.">
        <title>Complete genome sequence of Corynebacterium casei LMG S-19264T (=DSM 44701T), isolated from a smear-ripened cheese.</title>
        <authorList>
            <consortium name="US DOE Joint Genome Institute (JGI-PGF)"/>
            <person name="Walter F."/>
            <person name="Albersmeier A."/>
            <person name="Kalinowski J."/>
            <person name="Ruckert C."/>
        </authorList>
    </citation>
    <scope>NUCLEOTIDE SEQUENCE</scope>
    <source>
        <strain evidence="1">KCTC 42249</strain>
    </source>
</reference>
<dbReference type="AlphaFoldDB" id="A0A8J3GJM9"/>
<organism evidence="1 2">
    <name type="scientific">Tianweitania populi</name>
    <dbReference type="NCBI Taxonomy" id="1607949"/>
    <lineage>
        <taxon>Bacteria</taxon>
        <taxon>Pseudomonadati</taxon>
        <taxon>Pseudomonadota</taxon>
        <taxon>Alphaproteobacteria</taxon>
        <taxon>Hyphomicrobiales</taxon>
        <taxon>Phyllobacteriaceae</taxon>
        <taxon>Tianweitania</taxon>
    </lineage>
</organism>
<proteinExistence type="predicted"/>
<keyword evidence="2" id="KW-1185">Reference proteome</keyword>
<evidence type="ECO:0000313" key="2">
    <source>
        <dbReference type="Proteomes" id="UP000630142"/>
    </source>
</evidence>
<dbReference type="EMBL" id="BMZQ01000001">
    <property type="protein sequence ID" value="GHD07702.1"/>
    <property type="molecule type" value="Genomic_DNA"/>
</dbReference>
<dbReference type="Proteomes" id="UP000630142">
    <property type="component" value="Unassembled WGS sequence"/>
</dbReference>
<sequence length="67" mass="7851">MDVLAWETSTEEMAKVLGIHPRTLQKLQKENWIEGKVGHDRWNVAKTTRYYLNHVDLTRIMGKPSQT</sequence>
<protein>
    <submittedName>
        <fullName evidence="1">Uncharacterized protein</fullName>
    </submittedName>
</protein>
<comment type="caution">
    <text evidence="1">The sequence shown here is derived from an EMBL/GenBank/DDBJ whole genome shotgun (WGS) entry which is preliminary data.</text>
</comment>
<name>A0A8J3GJM9_9HYPH</name>